<dbReference type="PROSITE" id="PS51352">
    <property type="entry name" value="THIOREDOXIN_2"/>
    <property type="match status" value="1"/>
</dbReference>
<keyword evidence="5 7" id="KW-1015">Disulfide bond</keyword>
<evidence type="ECO:0000256" key="2">
    <source>
        <dbReference type="ARBA" id="ARBA00005791"/>
    </source>
</evidence>
<dbReference type="GO" id="GO:0042597">
    <property type="term" value="C:periplasmic space"/>
    <property type="evidence" value="ECO:0007669"/>
    <property type="project" value="UniProtKB-SubCell"/>
</dbReference>
<dbReference type="PIRSF" id="PIRSF001488">
    <property type="entry name" value="Tdi_protein"/>
    <property type="match status" value="1"/>
</dbReference>
<keyword evidence="3 9" id="KW-0732">Signal</keyword>
<reference evidence="11 12" key="1">
    <citation type="submission" date="2018-06" db="EMBL/GenBank/DDBJ databases">
        <title>Pseudomonas diversity within urban Lake Michigan freshwaters.</title>
        <authorList>
            <person name="Batrich M."/>
            <person name="Hatzopoulos T."/>
            <person name="Putonti C."/>
        </authorList>
    </citation>
    <scope>NUCLEOTIDE SEQUENCE [LARGE SCALE GENOMIC DNA]</scope>
    <source>
        <strain evidence="11 12">MB-090714</strain>
    </source>
</reference>
<evidence type="ECO:0000313" key="11">
    <source>
        <dbReference type="EMBL" id="PYC29628.1"/>
    </source>
</evidence>
<dbReference type="OrthoDB" id="9784896at2"/>
<dbReference type="GO" id="GO:0015036">
    <property type="term" value="F:disulfide oxidoreductase activity"/>
    <property type="evidence" value="ECO:0007669"/>
    <property type="project" value="UniProtKB-ARBA"/>
</dbReference>
<feature type="domain" description="Thioredoxin" evidence="10">
    <location>
        <begin position="16"/>
        <end position="153"/>
    </location>
</feature>
<dbReference type="Pfam" id="PF01323">
    <property type="entry name" value="DSBA"/>
    <property type="match status" value="1"/>
</dbReference>
<dbReference type="InterPro" id="IPR050824">
    <property type="entry name" value="Thiol_disulfide_DsbA"/>
</dbReference>
<dbReference type="InterPro" id="IPR036249">
    <property type="entry name" value="Thioredoxin-like_sf"/>
</dbReference>
<comment type="caution">
    <text evidence="11">The sequence shown here is derived from an EMBL/GenBank/DDBJ whole genome shotgun (WGS) entry which is preliminary data.</text>
</comment>
<dbReference type="Gene3D" id="3.40.30.10">
    <property type="entry name" value="Glutaredoxin"/>
    <property type="match status" value="1"/>
</dbReference>
<evidence type="ECO:0000256" key="7">
    <source>
        <dbReference type="PIRNR" id="PIRNR001488"/>
    </source>
</evidence>
<evidence type="ECO:0000256" key="3">
    <source>
        <dbReference type="ARBA" id="ARBA00022729"/>
    </source>
</evidence>
<comment type="similarity">
    <text evidence="2">Belongs to the thioredoxin family. DsbA subfamily.</text>
</comment>
<dbReference type="SUPFAM" id="SSF52833">
    <property type="entry name" value="Thioredoxin-like"/>
    <property type="match status" value="1"/>
</dbReference>
<feature type="signal peptide" evidence="9">
    <location>
        <begin position="1"/>
        <end position="22"/>
    </location>
</feature>
<dbReference type="PROSITE" id="PS00194">
    <property type="entry name" value="THIOREDOXIN_1"/>
    <property type="match status" value="1"/>
</dbReference>
<dbReference type="AlphaFoldDB" id="A0A2V4LD22"/>
<name>A0A2V4LD22_AQUAC</name>
<gene>
    <name evidence="11" type="ORF">DMO17_01395</name>
</gene>
<evidence type="ECO:0000313" key="12">
    <source>
        <dbReference type="Proteomes" id="UP000248146"/>
    </source>
</evidence>
<keyword evidence="4 7" id="KW-0574">Periplasm</keyword>
<sequence>MRNLILSAAFATLSLLGVSAQADSIEAGRQYVELKQQVPVSQPDKIEVVELFWYGCPHCYQFEPTLNPWVEKLPADVNFVRVPALFGGIWDVHGQLFITLESMGVEQRVHDAVFRAIHQEKRKLADPQEMAEFLAGQGVDKDKFLSTFNSFAVKGQMAKAKKLAMSYQITGVPVLVVNGKYRFDITSSGGPQQALQVADFLIDKERAASGSATEKATVAN</sequence>
<comment type="subcellular location">
    <subcellularLocation>
        <location evidence="1 7">Periplasm</location>
    </subcellularLocation>
</comment>
<evidence type="ECO:0000256" key="4">
    <source>
        <dbReference type="ARBA" id="ARBA00022764"/>
    </source>
</evidence>
<keyword evidence="6" id="KW-0676">Redox-active center</keyword>
<feature type="chain" id="PRO_5015960397" description="Thiol:disulfide interchange protein" evidence="9">
    <location>
        <begin position="23"/>
        <end position="220"/>
    </location>
</feature>
<evidence type="ECO:0000259" key="10">
    <source>
        <dbReference type="PROSITE" id="PS51352"/>
    </source>
</evidence>
<dbReference type="RefSeq" id="WP_110680769.1">
    <property type="nucleotide sequence ID" value="NZ_QJRX01000001.1"/>
</dbReference>
<dbReference type="InterPro" id="IPR017937">
    <property type="entry name" value="Thioredoxin_CS"/>
</dbReference>
<evidence type="ECO:0000256" key="9">
    <source>
        <dbReference type="SAM" id="SignalP"/>
    </source>
</evidence>
<dbReference type="EMBL" id="QJRX01000001">
    <property type="protein sequence ID" value="PYC29628.1"/>
    <property type="molecule type" value="Genomic_DNA"/>
</dbReference>
<protein>
    <recommendedName>
        <fullName evidence="7">Thiol:disulfide interchange protein</fullName>
    </recommendedName>
</protein>
<dbReference type="InterPro" id="IPR001853">
    <property type="entry name" value="DSBA-like_thioredoxin_dom"/>
</dbReference>
<evidence type="ECO:0000256" key="6">
    <source>
        <dbReference type="ARBA" id="ARBA00023284"/>
    </source>
</evidence>
<dbReference type="CDD" id="cd03019">
    <property type="entry name" value="DsbA_DsbA"/>
    <property type="match status" value="1"/>
</dbReference>
<accession>A0A2V4LD22</accession>
<dbReference type="InterPro" id="IPR013766">
    <property type="entry name" value="Thioredoxin_domain"/>
</dbReference>
<dbReference type="Proteomes" id="UP000248146">
    <property type="component" value="Unassembled WGS sequence"/>
</dbReference>
<dbReference type="PANTHER" id="PTHR35891:SF2">
    <property type="entry name" value="THIOL:DISULFIDE INTERCHANGE PROTEIN DSBA"/>
    <property type="match status" value="1"/>
</dbReference>
<dbReference type="InterPro" id="IPR023205">
    <property type="entry name" value="DsbA/DsbL"/>
</dbReference>
<proteinExistence type="inferred from homology"/>
<evidence type="ECO:0000256" key="1">
    <source>
        <dbReference type="ARBA" id="ARBA00004418"/>
    </source>
</evidence>
<organism evidence="11 12">
    <name type="scientific">Aquipseudomonas alcaligenes</name>
    <name type="common">Pseudomonas alcaligenes</name>
    <dbReference type="NCBI Taxonomy" id="43263"/>
    <lineage>
        <taxon>Bacteria</taxon>
        <taxon>Pseudomonadati</taxon>
        <taxon>Pseudomonadota</taxon>
        <taxon>Gammaproteobacteria</taxon>
        <taxon>Pseudomonadales</taxon>
        <taxon>Pseudomonadaceae</taxon>
        <taxon>Aquipseudomonas</taxon>
    </lineage>
</organism>
<dbReference type="PANTHER" id="PTHR35891">
    <property type="entry name" value="THIOL:DISULFIDE INTERCHANGE PROTEIN DSBA"/>
    <property type="match status" value="1"/>
</dbReference>
<evidence type="ECO:0000256" key="8">
    <source>
        <dbReference type="PIRSR" id="PIRSR001488-1"/>
    </source>
</evidence>
<evidence type="ECO:0000256" key="5">
    <source>
        <dbReference type="ARBA" id="ARBA00023157"/>
    </source>
</evidence>
<feature type="disulfide bond" description="Redox-active" evidence="8">
    <location>
        <begin position="56"/>
        <end position="59"/>
    </location>
</feature>